<dbReference type="InterPro" id="IPR003784">
    <property type="entry name" value="BioY"/>
</dbReference>
<evidence type="ECO:0000256" key="1">
    <source>
        <dbReference type="ARBA" id="ARBA00010692"/>
    </source>
</evidence>
<feature type="region of interest" description="Disordered" evidence="3">
    <location>
        <begin position="1"/>
        <end position="38"/>
    </location>
</feature>
<keyword evidence="2" id="KW-0813">Transport</keyword>
<feature type="transmembrane region" description="Helical" evidence="4">
    <location>
        <begin position="124"/>
        <end position="145"/>
    </location>
</feature>
<keyword evidence="2" id="KW-1003">Cell membrane</keyword>
<organism evidence="5">
    <name type="scientific">Arthrobacter saudimassiliensis</name>
    <dbReference type="NCBI Taxonomy" id="1461584"/>
    <lineage>
        <taxon>Bacteria</taxon>
        <taxon>Bacillati</taxon>
        <taxon>Actinomycetota</taxon>
        <taxon>Actinomycetes</taxon>
        <taxon>Micrococcales</taxon>
        <taxon>Micrococcaceae</taxon>
        <taxon>Arthrobacter</taxon>
    </lineage>
</organism>
<comment type="similarity">
    <text evidence="1 2">Belongs to the BioY family.</text>
</comment>
<dbReference type="PANTHER" id="PTHR34295:SF1">
    <property type="entry name" value="BIOTIN TRANSPORTER BIOY"/>
    <property type="match status" value="1"/>
</dbReference>
<proteinExistence type="inferred from homology"/>
<dbReference type="GO" id="GO:0005886">
    <property type="term" value="C:plasma membrane"/>
    <property type="evidence" value="ECO:0007669"/>
    <property type="project" value="UniProtKB-SubCell"/>
</dbReference>
<protein>
    <recommendedName>
        <fullName evidence="2">Biotin transporter</fullName>
    </recommendedName>
</protein>
<dbReference type="EMBL" id="LN483070">
    <property type="protein sequence ID" value="CEA08080.1"/>
    <property type="molecule type" value="Genomic_DNA"/>
</dbReference>
<dbReference type="PANTHER" id="PTHR34295">
    <property type="entry name" value="BIOTIN TRANSPORTER BIOY"/>
    <property type="match status" value="1"/>
</dbReference>
<gene>
    <name evidence="5" type="primary">bioY</name>
    <name evidence="5" type="ORF">BN1051_01417</name>
</gene>
<keyword evidence="4" id="KW-1133">Transmembrane helix</keyword>
<feature type="transmembrane region" description="Helical" evidence="4">
    <location>
        <begin position="93"/>
        <end position="112"/>
    </location>
</feature>
<dbReference type="PIRSF" id="PIRSF016661">
    <property type="entry name" value="BioY"/>
    <property type="match status" value="1"/>
</dbReference>
<reference evidence="5" key="1">
    <citation type="submission" date="2014-07" db="EMBL/GenBank/DDBJ databases">
        <authorList>
            <person name="Urmite Genomes Urmite Genomes"/>
        </authorList>
    </citation>
    <scope>NUCLEOTIDE SEQUENCE</scope>
    <source>
        <strain evidence="5">11W110_air</strain>
    </source>
</reference>
<dbReference type="Pfam" id="PF02632">
    <property type="entry name" value="BioY"/>
    <property type="match status" value="1"/>
</dbReference>
<comment type="subcellular location">
    <subcellularLocation>
        <location evidence="2">Cell membrane</location>
        <topology evidence="2">Multi-pass membrane protein</topology>
    </subcellularLocation>
</comment>
<evidence type="ECO:0000313" key="5">
    <source>
        <dbReference type="EMBL" id="CEA08080.1"/>
    </source>
</evidence>
<sequence>MTRFSDFPADTSGGHTASPAAAGSRGGPLARGRQRRSRNRGADLALTAVFAALIAALSVLPGLPVGALGVPISLQTLGVLLAGLILGPARAAAAVGLYLLVGLAGLPVFSGFRGGLGVLAMPSAGFLLGFLPGAAAAGALSRLAWRQGAGQPAGRRAGLRTVLLVAAAAVASFLVIHPLGIAGMMINGRLSFEAALLADLLFVPGDVMKCVVAALLAAAVFRAFPRMGTGAE</sequence>
<feature type="transmembrane region" description="Helical" evidence="4">
    <location>
        <begin position="41"/>
        <end position="60"/>
    </location>
</feature>
<dbReference type="GO" id="GO:0015225">
    <property type="term" value="F:biotin transmembrane transporter activity"/>
    <property type="evidence" value="ECO:0007669"/>
    <property type="project" value="UniProtKB-UniRule"/>
</dbReference>
<feature type="compositionally biased region" description="Low complexity" evidence="3">
    <location>
        <begin position="17"/>
        <end position="31"/>
    </location>
</feature>
<keyword evidence="2 4" id="KW-0472">Membrane</keyword>
<dbReference type="Gene3D" id="1.10.1760.20">
    <property type="match status" value="1"/>
</dbReference>
<dbReference type="PATRIC" id="fig|1461584.3.peg.1406"/>
<dbReference type="AlphaFoldDB" id="A0A078MP92"/>
<name>A0A078MP92_9MICC</name>
<feature type="transmembrane region" description="Helical" evidence="4">
    <location>
        <begin position="157"/>
        <end position="181"/>
    </location>
</feature>
<evidence type="ECO:0000256" key="2">
    <source>
        <dbReference type="PIRNR" id="PIRNR016661"/>
    </source>
</evidence>
<keyword evidence="4" id="KW-0812">Transmembrane</keyword>
<feature type="transmembrane region" description="Helical" evidence="4">
    <location>
        <begin position="201"/>
        <end position="224"/>
    </location>
</feature>
<evidence type="ECO:0000256" key="4">
    <source>
        <dbReference type="SAM" id="Phobius"/>
    </source>
</evidence>
<accession>A0A078MP92</accession>
<evidence type="ECO:0000256" key="3">
    <source>
        <dbReference type="SAM" id="MobiDB-lite"/>
    </source>
</evidence>
<feature type="transmembrane region" description="Helical" evidence="4">
    <location>
        <begin position="66"/>
        <end position="86"/>
    </location>
</feature>